<reference evidence="2 3" key="1">
    <citation type="submission" date="2019-02" db="EMBL/GenBank/DDBJ databases">
        <title>Deep-cultivation of Planctomycetes and their phenomic and genomic characterization uncovers novel biology.</title>
        <authorList>
            <person name="Wiegand S."/>
            <person name="Jogler M."/>
            <person name="Boedeker C."/>
            <person name="Pinto D."/>
            <person name="Vollmers J."/>
            <person name="Rivas-Marin E."/>
            <person name="Kohn T."/>
            <person name="Peeters S.H."/>
            <person name="Heuer A."/>
            <person name="Rast P."/>
            <person name="Oberbeckmann S."/>
            <person name="Bunk B."/>
            <person name="Jeske O."/>
            <person name="Meyerdierks A."/>
            <person name="Storesund J.E."/>
            <person name="Kallscheuer N."/>
            <person name="Luecker S."/>
            <person name="Lage O.M."/>
            <person name="Pohl T."/>
            <person name="Merkel B.J."/>
            <person name="Hornburger P."/>
            <person name="Mueller R.-W."/>
            <person name="Bruemmer F."/>
            <person name="Labrenz M."/>
            <person name="Spormann A.M."/>
            <person name="Op den Camp H."/>
            <person name="Overmann J."/>
            <person name="Amann R."/>
            <person name="Jetten M.S.M."/>
            <person name="Mascher T."/>
            <person name="Medema M.H."/>
            <person name="Devos D.P."/>
            <person name="Kaster A.-K."/>
            <person name="Ovreas L."/>
            <person name="Rohde M."/>
            <person name="Galperin M.Y."/>
            <person name="Jogler C."/>
        </authorList>
    </citation>
    <scope>NUCLEOTIDE SEQUENCE [LARGE SCALE GENOMIC DNA]</scope>
    <source>
        <strain evidence="2 3">SV_7m_r</strain>
    </source>
</reference>
<feature type="region of interest" description="Disordered" evidence="1">
    <location>
        <begin position="50"/>
        <end position="70"/>
    </location>
</feature>
<dbReference type="SUPFAM" id="SSF54637">
    <property type="entry name" value="Thioesterase/thiol ester dehydrase-isomerase"/>
    <property type="match status" value="1"/>
</dbReference>
<evidence type="ECO:0000313" key="2">
    <source>
        <dbReference type="EMBL" id="QDT61624.1"/>
    </source>
</evidence>
<dbReference type="CDD" id="cd00586">
    <property type="entry name" value="4HBT"/>
    <property type="match status" value="1"/>
</dbReference>
<organism evidence="2 3">
    <name type="scientific">Stieleria bergensis</name>
    <dbReference type="NCBI Taxonomy" id="2528025"/>
    <lineage>
        <taxon>Bacteria</taxon>
        <taxon>Pseudomonadati</taxon>
        <taxon>Planctomycetota</taxon>
        <taxon>Planctomycetia</taxon>
        <taxon>Pirellulales</taxon>
        <taxon>Pirellulaceae</taxon>
        <taxon>Stieleria</taxon>
    </lineage>
</organism>
<evidence type="ECO:0000256" key="1">
    <source>
        <dbReference type="SAM" id="MobiDB-lite"/>
    </source>
</evidence>
<dbReference type="Proteomes" id="UP000315003">
    <property type="component" value="Chromosome"/>
</dbReference>
<dbReference type="Pfam" id="PF13279">
    <property type="entry name" value="4HBT_2"/>
    <property type="match status" value="1"/>
</dbReference>
<feature type="compositionally biased region" description="Polar residues" evidence="1">
    <location>
        <begin position="50"/>
        <end position="64"/>
    </location>
</feature>
<proteinExistence type="predicted"/>
<name>A0A517SZP8_9BACT</name>
<dbReference type="AlphaFoldDB" id="A0A517SZP8"/>
<dbReference type="EMBL" id="CP036272">
    <property type="protein sequence ID" value="QDT61624.1"/>
    <property type="molecule type" value="Genomic_DNA"/>
</dbReference>
<dbReference type="Gene3D" id="3.10.129.10">
    <property type="entry name" value="Hotdog Thioesterase"/>
    <property type="match status" value="1"/>
</dbReference>
<gene>
    <name evidence="2" type="ORF">SV7mr_41610</name>
</gene>
<keyword evidence="3" id="KW-1185">Reference proteome</keyword>
<evidence type="ECO:0000313" key="3">
    <source>
        <dbReference type="Proteomes" id="UP000315003"/>
    </source>
</evidence>
<sequence>MPFHTEQLVEFRDTDAAGIAHFASFFGWMEAAEHRLLRSLGIDILPEQQTATEPHATPSDSTEQPPDEPAVTWPRINSSCQYHRAARFEDLLTVTVNVKKIGNSAVTYEFGFSNPQGDAIATGEITSVCCTLSAGGVLAKAEIPSSIRRKLETL</sequence>
<dbReference type="RefSeq" id="WP_145275811.1">
    <property type="nucleotide sequence ID" value="NZ_CP036272.1"/>
</dbReference>
<dbReference type="OrthoDB" id="9800856at2"/>
<protein>
    <submittedName>
        <fullName evidence="2">Acyl-CoA thioesterase YbgC</fullName>
    </submittedName>
</protein>
<dbReference type="InterPro" id="IPR029069">
    <property type="entry name" value="HotDog_dom_sf"/>
</dbReference>
<accession>A0A517SZP8</accession>